<keyword evidence="6 14" id="KW-0328">Glycosyltransferase</keyword>
<dbReference type="EC" id="2.4.1.256" evidence="4 14"/>
<feature type="transmembrane region" description="Helical" evidence="14">
    <location>
        <begin position="59"/>
        <end position="79"/>
    </location>
</feature>
<keyword evidence="17" id="KW-1185">Reference proteome</keyword>
<keyword evidence="7" id="KW-0808">Transferase</keyword>
<dbReference type="GO" id="GO:0006488">
    <property type="term" value="P:dolichol-linked oligosaccharide biosynthetic process"/>
    <property type="evidence" value="ECO:0007669"/>
    <property type="project" value="UniProtKB-UniRule"/>
</dbReference>
<reference evidence="16 17" key="1">
    <citation type="submission" date="2024-12" db="EMBL/GenBank/DDBJ databases">
        <title>The unique morphological basis and parallel evolutionary history of personate flowers in Penstemon.</title>
        <authorList>
            <person name="Depatie T.H."/>
            <person name="Wessinger C.A."/>
        </authorList>
    </citation>
    <scope>NUCLEOTIDE SEQUENCE [LARGE SCALE GENOMIC DNA]</scope>
    <source>
        <strain evidence="16">WTNN_2</strain>
        <tissue evidence="16">Leaf</tissue>
    </source>
</reference>
<accession>A0ABD3TSB7</accession>
<dbReference type="AlphaFoldDB" id="A0ABD3TSB7"/>
<name>A0ABD3TSB7_9LAMI</name>
<dbReference type="PIRSF" id="PIRSF028810">
    <property type="entry name" value="Alpha1_2_glucosyltferase_Alg10"/>
    <property type="match status" value="1"/>
</dbReference>
<keyword evidence="8 14" id="KW-0812">Transmembrane</keyword>
<evidence type="ECO:0000256" key="10">
    <source>
        <dbReference type="ARBA" id="ARBA00022989"/>
    </source>
</evidence>
<evidence type="ECO:0000256" key="4">
    <source>
        <dbReference type="ARBA" id="ARBA00011967"/>
    </source>
</evidence>
<feature type="transmembrane region" description="Helical" evidence="14">
    <location>
        <begin position="361"/>
        <end position="382"/>
    </location>
</feature>
<comment type="function">
    <text evidence="12">Dol-P-Glc:Glc(2)Man(9)GlcNAc(2)-PP-Dol alpha-1,2-glucosyltransferase that operates in the biosynthetic pathway of dolichol-linked oligosaccharides, the glycan precursors employed in protein asparagine (N)-glycosylation. The assembly of dolichol-linked oligosaccharides begins on the cytosolic side of the endoplasmic reticulum membrane and finishes in its lumen. The sequential addition of sugars to dolichol pyrophosphate produces dolichol-linked oligosaccharides containing fourteen sugars, including two GlcNAcs, nine mannoses and three glucoses. Once assembled, the oligosaccharide is transferred from the lipid to nascent proteins by oligosaccharyltransferases. In the lumen of the endoplasmic reticulum, adds the third and last glucose residue from dolichyl phosphate glucose (Dol-P-Glc) onto the lipid-linked oligosaccharide intermediate Glc(2)Man(9)GlcNAc(2)-PP-Dol to produce Glc(3)Man(9)GlcNAc(2)-PP-Dol.</text>
</comment>
<feature type="transmembrane region" description="Helical" evidence="14">
    <location>
        <begin position="473"/>
        <end position="493"/>
    </location>
</feature>
<evidence type="ECO:0000313" key="17">
    <source>
        <dbReference type="Proteomes" id="UP001634393"/>
    </source>
</evidence>
<dbReference type="Pfam" id="PF04922">
    <property type="entry name" value="DIE2_ALG10"/>
    <property type="match status" value="1"/>
</dbReference>
<keyword evidence="9" id="KW-0256">Endoplasmic reticulum</keyword>
<organism evidence="16 17">
    <name type="scientific">Penstemon smallii</name>
    <dbReference type="NCBI Taxonomy" id="265156"/>
    <lineage>
        <taxon>Eukaryota</taxon>
        <taxon>Viridiplantae</taxon>
        <taxon>Streptophyta</taxon>
        <taxon>Embryophyta</taxon>
        <taxon>Tracheophyta</taxon>
        <taxon>Spermatophyta</taxon>
        <taxon>Magnoliopsida</taxon>
        <taxon>eudicotyledons</taxon>
        <taxon>Gunneridae</taxon>
        <taxon>Pentapetalae</taxon>
        <taxon>asterids</taxon>
        <taxon>lamiids</taxon>
        <taxon>Lamiales</taxon>
        <taxon>Plantaginaceae</taxon>
        <taxon>Cheloneae</taxon>
        <taxon>Penstemon</taxon>
    </lineage>
</organism>
<evidence type="ECO:0000313" key="16">
    <source>
        <dbReference type="EMBL" id="KAL3839531.1"/>
    </source>
</evidence>
<comment type="pathway">
    <text evidence="2">Protein modification; protein glycosylation.</text>
</comment>
<feature type="signal peptide" evidence="15">
    <location>
        <begin position="1"/>
        <end position="20"/>
    </location>
</feature>
<evidence type="ECO:0000256" key="3">
    <source>
        <dbReference type="ARBA" id="ARBA00010600"/>
    </source>
</evidence>
<comment type="caution">
    <text evidence="14">Lacks conserved residue(s) required for the propagation of feature annotation.</text>
</comment>
<dbReference type="GO" id="GO:0005789">
    <property type="term" value="C:endoplasmic reticulum membrane"/>
    <property type="evidence" value="ECO:0007669"/>
    <property type="project" value="UniProtKB-SubCell"/>
</dbReference>
<protein>
    <recommendedName>
        <fullName evidence="5 14">Dol-P-Glc:Glc(2)Man(9)GlcNAc(2)-PP-Dol alpha-1,2-glucosyltransferase</fullName>
        <ecNumber evidence="4 14">2.4.1.256</ecNumber>
    </recommendedName>
</protein>
<evidence type="ECO:0000256" key="6">
    <source>
        <dbReference type="ARBA" id="ARBA00022676"/>
    </source>
</evidence>
<feature type="transmembrane region" description="Helical" evidence="14">
    <location>
        <begin position="402"/>
        <end position="420"/>
    </location>
</feature>
<comment type="catalytic activity">
    <reaction evidence="13">
        <text>an alpha-D-Glc-(1-&gt;3)-alpha-D-Glc-(1-&gt;3)-alpha-D-Man-(1-&gt;2)-alpha-D-Man-(1-&gt;2)-alpha-D-Man-(1-&gt;3)-[alpha-D-Man-(1-&gt;2)-alpha-D-Man-(1-&gt;3)-[alpha-D-Man-(1-&gt;2)-alpha-D-Man-(1-&gt;6)]-alpha-D-Man-(1-&gt;6)]-beta-D-Man-(1-&gt;4)-beta-D-GlcNAc-(1-&gt;4)-alpha-D-GlcNAc-diphospho-di-trans,poly-cis-dolichol + a di-trans,poly-cis-dolichyl beta-D-glucosyl phosphate = a alpha-D-Glc-(1-&gt;2)-alpha-D-Glc-(1-&gt;3)-alpha-D-Glc-(1-&gt;3)-alpha-D-Man-(1-&gt;2)-alpha-D-Man-(1-&gt;2)-alpha-D-Man-(1-&gt;3)-[alpha-D-Man-(1-&gt;2)-alpha-D-Man-(1-&gt;3)-[alpha-D-Man-(1-&gt;2)-alpha-D-Man-(1-&gt;6)]-alpha-D-Man-(1-&gt;6)]-beta-D-Man-(1-&gt;4)-beta-D-GlcNAc-(1-&gt;4)-alpha-D-GlcNAc-diphospho-di-trans,poly-cis-dolichol + a di-trans,poly-cis-dolichyl phosphate + H(+)</text>
        <dbReference type="Rhea" id="RHEA:29543"/>
        <dbReference type="Rhea" id="RHEA-COMP:19498"/>
        <dbReference type="Rhea" id="RHEA-COMP:19502"/>
        <dbReference type="Rhea" id="RHEA-COMP:19512"/>
        <dbReference type="Rhea" id="RHEA-COMP:19522"/>
        <dbReference type="ChEBI" id="CHEBI:15378"/>
        <dbReference type="ChEBI" id="CHEBI:57525"/>
        <dbReference type="ChEBI" id="CHEBI:57683"/>
        <dbReference type="ChEBI" id="CHEBI:132522"/>
        <dbReference type="ChEBI" id="CHEBI:132523"/>
        <dbReference type="EC" id="2.4.1.256"/>
    </reaction>
    <physiologicalReaction direction="left-to-right" evidence="13">
        <dbReference type="Rhea" id="RHEA:29544"/>
    </physiologicalReaction>
</comment>
<comment type="caution">
    <text evidence="16">The sequence shown here is derived from an EMBL/GenBank/DDBJ whole genome shotgun (WGS) entry which is preliminary data.</text>
</comment>
<dbReference type="Proteomes" id="UP001634393">
    <property type="component" value="Unassembled WGS sequence"/>
</dbReference>
<evidence type="ECO:0000256" key="7">
    <source>
        <dbReference type="ARBA" id="ARBA00022679"/>
    </source>
</evidence>
<dbReference type="PANTHER" id="PTHR12989:SF10">
    <property type="entry name" value="DOL-P-GLC:GLC(2)MAN(9)GLCNAC(2)-PP-DOL ALPHA-1,2-GLUCOSYLTRANSFERASE-RELATED"/>
    <property type="match status" value="1"/>
</dbReference>
<evidence type="ECO:0000256" key="5">
    <source>
        <dbReference type="ARBA" id="ARBA00018512"/>
    </source>
</evidence>
<evidence type="ECO:0000256" key="12">
    <source>
        <dbReference type="ARBA" id="ARBA00044727"/>
    </source>
</evidence>
<feature type="transmembrane region" description="Helical" evidence="14">
    <location>
        <begin position="91"/>
        <end position="112"/>
    </location>
</feature>
<proteinExistence type="inferred from homology"/>
<evidence type="ECO:0000256" key="1">
    <source>
        <dbReference type="ARBA" id="ARBA00004477"/>
    </source>
</evidence>
<keyword evidence="15" id="KW-0732">Signal</keyword>
<dbReference type="EMBL" id="JBJXBP010000003">
    <property type="protein sequence ID" value="KAL3839531.1"/>
    <property type="molecule type" value="Genomic_DNA"/>
</dbReference>
<comment type="similarity">
    <text evidence="3 14">Belongs to the ALG10 glucosyltransferase family.</text>
</comment>
<feature type="transmembrane region" description="Helical" evidence="14">
    <location>
        <begin position="432"/>
        <end position="453"/>
    </location>
</feature>
<evidence type="ECO:0000256" key="9">
    <source>
        <dbReference type="ARBA" id="ARBA00022824"/>
    </source>
</evidence>
<comment type="subcellular location">
    <subcellularLocation>
        <location evidence="1">Endoplasmic reticulum membrane</location>
        <topology evidence="1">Multi-pass membrane protein</topology>
    </subcellularLocation>
</comment>
<gene>
    <name evidence="16" type="ORF">ACJIZ3_024122</name>
</gene>
<keyword evidence="11 14" id="KW-0472">Membrane</keyword>
<evidence type="ECO:0000256" key="2">
    <source>
        <dbReference type="ARBA" id="ARBA00004922"/>
    </source>
</evidence>
<evidence type="ECO:0000256" key="14">
    <source>
        <dbReference type="PIRNR" id="PIRNR028810"/>
    </source>
</evidence>
<keyword evidence="10 14" id="KW-1133">Transmembrane helix</keyword>
<sequence>MGRLAVASIVFLCLTPISILVNRIVPDPYMDEIFHVPQAQQYCRGNFRSWDPMITTPPGLYFVSLAYVASLFPGLVYLQEVSSFFDACSTSILRFTNVVLAVICSILVYEIIRHLRPSLDDKKATFHALVLSLYPLHWFFSYLYYTDVASLTAVLAMYLLTLKKKYLFSSLLGAISVLIRQTNIIWMLFAACTGVIEFTQCHQKDDVEADDYSKSKEKDVMSVNSRGLSMISNLRKRRVNNGVKSRNDLTSRSSVLMTSSTGLLGEVRDIIVISWHHLWELLVTFSPFFMVFVAFVAFVYWNGSIVLGAKDAHAVSPHFAQLLYYSMVSGLFMFPVHFSLRQAALFFQQFRMNKRLITFNWFMALAVGFLSVKYFSIAHPYLLADNRHYPFYLWRKVINYHWSTKYLMVPLYIYSWFSIFSNLAKNQKKTWVLVYFLACAATLIPTPLIEFRYYTIPFYLMILHIDINDNKSWLLMGTLYLSVNCFTMFMFLFRPFSWKHEAGTQRFIW</sequence>
<dbReference type="PANTHER" id="PTHR12989">
    <property type="entry name" value="ALPHA-1,2-GLUCOSYLTRANSFERASE ALG10"/>
    <property type="match status" value="1"/>
</dbReference>
<feature type="transmembrane region" description="Helical" evidence="14">
    <location>
        <begin position="142"/>
        <end position="160"/>
    </location>
</feature>
<feature type="chain" id="PRO_5044748452" description="Dol-P-Glc:Glc(2)Man(9)GlcNAc(2)-PP-Dol alpha-1,2-glucosyltransferase" evidence="15">
    <location>
        <begin position="21"/>
        <end position="509"/>
    </location>
</feature>
<evidence type="ECO:0000256" key="13">
    <source>
        <dbReference type="ARBA" id="ARBA00048064"/>
    </source>
</evidence>
<feature type="transmembrane region" description="Helical" evidence="14">
    <location>
        <begin position="278"/>
        <end position="302"/>
    </location>
</feature>
<evidence type="ECO:0000256" key="11">
    <source>
        <dbReference type="ARBA" id="ARBA00023136"/>
    </source>
</evidence>
<dbReference type="InterPro" id="IPR016900">
    <property type="entry name" value="Alg10"/>
</dbReference>
<evidence type="ECO:0000256" key="8">
    <source>
        <dbReference type="ARBA" id="ARBA00022692"/>
    </source>
</evidence>
<feature type="transmembrane region" description="Helical" evidence="14">
    <location>
        <begin position="322"/>
        <end position="340"/>
    </location>
</feature>
<dbReference type="GO" id="GO:0106073">
    <property type="term" value="F:dolichyl pyrophosphate Glc2Man9GlcNAc2 alpha-1,2-glucosyltransferase activity"/>
    <property type="evidence" value="ECO:0007669"/>
    <property type="project" value="UniProtKB-UniRule"/>
</dbReference>
<evidence type="ECO:0000256" key="15">
    <source>
        <dbReference type="SAM" id="SignalP"/>
    </source>
</evidence>